<gene>
    <name evidence="2" type="ORF">KPL78_04040</name>
</gene>
<dbReference type="InterPro" id="IPR013423">
    <property type="entry name" value="CHP02594"/>
</dbReference>
<dbReference type="Gene3D" id="3.30.386.10">
    <property type="entry name" value="Chitosanase, subunit A, domain 2"/>
    <property type="match status" value="1"/>
</dbReference>
<dbReference type="SUPFAM" id="SSF53955">
    <property type="entry name" value="Lysozyme-like"/>
    <property type="match status" value="1"/>
</dbReference>
<reference evidence="2 3" key="1">
    <citation type="submission" date="2021-07" db="EMBL/GenBank/DDBJ databases">
        <authorList>
            <person name="So Y."/>
        </authorList>
    </citation>
    <scope>NUCLEOTIDE SEQUENCE [LARGE SCALE GENOMIC DNA]</scope>
    <source>
        <strain evidence="2 3">HJA6</strain>
    </source>
</reference>
<evidence type="ECO:0000313" key="2">
    <source>
        <dbReference type="EMBL" id="MBW6397003.1"/>
    </source>
</evidence>
<organism evidence="2 3">
    <name type="scientific">Roseomonas alba</name>
    <dbReference type="NCBI Taxonomy" id="2846776"/>
    <lineage>
        <taxon>Bacteria</taxon>
        <taxon>Pseudomonadati</taxon>
        <taxon>Pseudomonadota</taxon>
        <taxon>Alphaproteobacteria</taxon>
        <taxon>Acetobacterales</taxon>
        <taxon>Roseomonadaceae</taxon>
        <taxon>Roseomonas</taxon>
    </lineage>
</organism>
<comment type="caution">
    <text evidence="2">The sequence shown here is derived from an EMBL/GenBank/DDBJ whole genome shotgun (WGS) entry which is preliminary data.</text>
</comment>
<dbReference type="EMBL" id="JAHYBZ010000001">
    <property type="protein sequence ID" value="MBW6397003.1"/>
    <property type="molecule type" value="Genomic_DNA"/>
</dbReference>
<feature type="domain" description="Type VI secretion system spike protein VgrG3-like C-terminal" evidence="1">
    <location>
        <begin position="70"/>
        <end position="261"/>
    </location>
</feature>
<dbReference type="NCBIfam" id="TIGR02594">
    <property type="entry name" value="TIGR02594 family protein"/>
    <property type="match status" value="1"/>
</dbReference>
<evidence type="ECO:0000313" key="3">
    <source>
        <dbReference type="Proteomes" id="UP001196565"/>
    </source>
</evidence>
<dbReference type="RefSeq" id="WP_219761588.1">
    <property type="nucleotide sequence ID" value="NZ_JAHYBZ010000001.1"/>
</dbReference>
<name>A0ABS7A3Y3_9PROT</name>
<dbReference type="InterPro" id="IPR023346">
    <property type="entry name" value="Lysozyme-like_dom_sf"/>
</dbReference>
<keyword evidence="3" id="KW-1185">Reference proteome</keyword>
<accession>A0ABS7A3Y3</accession>
<protein>
    <submittedName>
        <fullName evidence="2">TIGR02594 family protein</fullName>
    </submittedName>
</protein>
<proteinExistence type="predicted"/>
<dbReference type="Proteomes" id="UP001196565">
    <property type="component" value="Unassembled WGS sequence"/>
</dbReference>
<evidence type="ECO:0000259" key="1">
    <source>
        <dbReference type="Pfam" id="PF21277"/>
    </source>
</evidence>
<dbReference type="InterPro" id="IPR049073">
    <property type="entry name" value="T6SS_VgrG3-like_C"/>
</dbReference>
<dbReference type="Gene3D" id="1.20.141.10">
    <property type="entry name" value="Chitosanase, subunit A, domain 1"/>
    <property type="match status" value="1"/>
</dbReference>
<dbReference type="InterPro" id="IPR023099">
    <property type="entry name" value="Glyco_hydro_46_N"/>
</dbReference>
<dbReference type="Pfam" id="PF21277">
    <property type="entry name" value="T6SS_VgrG3-like_C"/>
    <property type="match status" value="1"/>
</dbReference>
<sequence length="434" mass="46588">MAGDDVIPMDFITNRLDIPGSDPDEEIALLLRDEVAAAAGRYRVEAKRRDEPEGVFAEFRFFPLDGAETLGELSRRFEVGKGGPGTISGGVGDPGGKSYGNWQMTSQPKGGTVRRFVDDPSFAFADRFAGLDPGSEAFDTAWKGLAQADAEGFRHAQHAFIMRDYYEPAAARLRQAGLDVRTRSHTLRDVLWSTAVQHGPGNGVAIFGIALAAAGAGPDDEPLIRAVYAERGRVGPDGKLIRFKSSSPAVQKGVAERFVNELRDALAMLAKEKQAVPVPPPPAATAAALAAAGEPAWFTVARGEIGQKEKQGASDNPRIREYFTWTSLGEQPDSVPWCGAFISFCFGKGGALRKGEGSARAADWLLWGRALDQPVRGCLVVLEAQAKGASGHVGFLDSLSDSEVRLLGGNQADAVNVTTFRRGEVRKFGFRWPN</sequence>